<keyword evidence="5" id="KW-0813">Transport</keyword>
<proteinExistence type="inferred from homology"/>
<dbReference type="EMBL" id="JBHSZG010000001">
    <property type="protein sequence ID" value="MFC7135733.1"/>
    <property type="molecule type" value="Genomic_DNA"/>
</dbReference>
<dbReference type="GO" id="GO:0043953">
    <property type="term" value="P:protein transport by the Tat complex"/>
    <property type="evidence" value="ECO:0007669"/>
    <property type="project" value="UniProtKB-UniRule"/>
</dbReference>
<name>A0ABD5XQG1_9EURY</name>
<dbReference type="Pfam" id="PF00902">
    <property type="entry name" value="TatC"/>
    <property type="match status" value="2"/>
</dbReference>
<comment type="caution">
    <text evidence="6">The sequence shown here is derived from an EMBL/GenBank/DDBJ whole genome shotgun (WGS) entry which is preliminary data.</text>
</comment>
<dbReference type="HAMAP" id="MF_00902">
    <property type="entry name" value="TatC"/>
    <property type="match status" value="1"/>
</dbReference>
<dbReference type="Proteomes" id="UP001596368">
    <property type="component" value="Unassembled WGS sequence"/>
</dbReference>
<keyword evidence="4 5" id="KW-0472">Membrane</keyword>
<evidence type="ECO:0000256" key="5">
    <source>
        <dbReference type="HAMAP-Rule" id="MF_00902"/>
    </source>
</evidence>
<organism evidence="6 7">
    <name type="scientific">Halobaculum litoreum</name>
    <dbReference type="NCBI Taxonomy" id="3031998"/>
    <lineage>
        <taxon>Archaea</taxon>
        <taxon>Methanobacteriati</taxon>
        <taxon>Methanobacteriota</taxon>
        <taxon>Stenosarchaea group</taxon>
        <taxon>Halobacteria</taxon>
        <taxon>Halobacteriales</taxon>
        <taxon>Haloferacaceae</taxon>
        <taxon>Halobaculum</taxon>
    </lineage>
</organism>
<keyword evidence="2 5" id="KW-0812">Transmembrane</keyword>
<sequence length="926" mass="97200">MSSALDEDTQRALADGRETAGAMLRSAQKDLQKVFIVFLVGFMGTFYALRLYVWDFLKNVTRARLSESAGQEVEIIAQTPFDVILLQAKIGLIVGIVFAIPPFLYFSRDALRDRGLWPQTPVARWKIALIALLAVGLFVVGVAYGYLVFFPFMFAFLANNALSAGIQPTYSIVKWAQFIALLTFSFGFAAQMPLLITALSYAEIVPYETFREKWRHAVVAIFVFGAVFSPPDPFTQIMWAAPLLLLYAASLYLAKVVVTARRGSERIDLAATARLRWNALAGVAVGVAAAVFLFYTRGGAAAVNGVAGAVTDYRFATGLPTPVLVGIAAAAGVVAAVVALAYFVYAELDASTALVGDPGDPDAIDLTALDAAGVRAAPPEAFEGMTEDEALEAASVAMDADDPEKARAILDRFDDAAAEGVADADDGDAGASGADSAAPTGPARDLFAGDAGVVRATRRGVGFVDWRGRLGSLWNVLLGIAAVVGAVGYVLVERPALADSVLTEYGTSSAAILGSLGVSGTAALAAFVAGGLSLAALLGLLLAVYFAYVAGTDPTAVDAEALTADQVRRAPDAVFAGVSERRANFLADRAASAGDSEKARAVLDRYDDYQSAQAAAEAAGGAGGASVPGAADDAGDRASRAGGTFLEGLTGGERDEDDIGGYYDDLAFVAASLRSRLFVLVSVFGVTLAGVFAFLYLGGIGTVRENFVNRIPAEVVGPNAENFGVIVLHPVEALIFEVKISTIAGVVAVLPFAAYYAWPALRDRGFVRGRRQVVFGWVAALLAGFLGGLALGYNVIAPAVISWLVGDALAAGMVISYRISDFAWLVFFTTLGIGFLADVPVLMVLLNTAGVSYRAMRSRWREVTVGIMLAAALFTPADVFTMFLVTIPLMAAYGIGLLILWVLTLGGRRDLGKPTVDLVRDSKPGA</sequence>
<feature type="transmembrane region" description="Helical" evidence="5">
    <location>
        <begin position="214"/>
        <end position="231"/>
    </location>
</feature>
<dbReference type="PANTHER" id="PTHR30371:SF0">
    <property type="entry name" value="SEC-INDEPENDENT PROTEIN TRANSLOCASE PROTEIN TATC, CHLOROPLASTIC-RELATED"/>
    <property type="match status" value="1"/>
</dbReference>
<feature type="transmembrane region" description="Helical" evidence="5">
    <location>
        <begin position="677"/>
        <end position="697"/>
    </location>
</feature>
<feature type="transmembrane region" description="Helical" evidence="5">
    <location>
        <begin position="822"/>
        <end position="848"/>
    </location>
</feature>
<reference evidence="6 7" key="1">
    <citation type="journal article" date="2019" name="Int. J. Syst. Evol. Microbiol.">
        <title>The Global Catalogue of Microorganisms (GCM) 10K type strain sequencing project: providing services to taxonomists for standard genome sequencing and annotation.</title>
        <authorList>
            <consortium name="The Broad Institute Genomics Platform"/>
            <consortium name="The Broad Institute Genome Sequencing Center for Infectious Disease"/>
            <person name="Wu L."/>
            <person name="Ma J."/>
        </authorList>
    </citation>
    <scope>NUCLEOTIDE SEQUENCE [LARGE SCALE GENOMIC DNA]</scope>
    <source>
        <strain evidence="6 7">DT92</strain>
    </source>
</reference>
<accession>A0ABD5XQG1</accession>
<evidence type="ECO:0000313" key="7">
    <source>
        <dbReference type="Proteomes" id="UP001596368"/>
    </source>
</evidence>
<keyword evidence="5" id="KW-0653">Protein transport</keyword>
<feature type="transmembrane region" description="Helical" evidence="5">
    <location>
        <begin position="275"/>
        <end position="295"/>
    </location>
</feature>
<dbReference type="AlphaFoldDB" id="A0ABD5XQG1"/>
<comment type="subcellular location">
    <subcellularLocation>
        <location evidence="5">Cell membrane</location>
        <topology evidence="5">Multi-pass membrane protein</topology>
    </subcellularLocation>
    <subcellularLocation>
        <location evidence="1">Membrane</location>
        <topology evidence="1">Multi-pass membrane protein</topology>
    </subcellularLocation>
</comment>
<feature type="transmembrane region" description="Helical" evidence="5">
    <location>
        <begin position="740"/>
        <end position="761"/>
    </location>
</feature>
<protein>
    <recommendedName>
        <fullName evidence="5">Sec-independent protein translocase protein TatC</fullName>
    </recommendedName>
</protein>
<dbReference type="GO" id="GO:0033281">
    <property type="term" value="C:TAT protein transport complex"/>
    <property type="evidence" value="ECO:0007669"/>
    <property type="project" value="UniProtKB-UniRule"/>
</dbReference>
<keyword evidence="3 5" id="KW-1133">Transmembrane helix</keyword>
<evidence type="ECO:0000313" key="6">
    <source>
        <dbReference type="EMBL" id="MFC7135733.1"/>
    </source>
</evidence>
<feature type="transmembrane region" description="Helical" evidence="5">
    <location>
        <begin position="127"/>
        <end position="158"/>
    </location>
</feature>
<dbReference type="PANTHER" id="PTHR30371">
    <property type="entry name" value="SEC-INDEPENDENT PROTEIN TRANSLOCASE PROTEIN TATC"/>
    <property type="match status" value="1"/>
</dbReference>
<comment type="subunit">
    <text evidence="5">Forms a complex with TatA.</text>
</comment>
<dbReference type="InterPro" id="IPR002033">
    <property type="entry name" value="TatC"/>
</dbReference>
<feature type="transmembrane region" description="Helical" evidence="5">
    <location>
        <begin position="237"/>
        <end position="254"/>
    </location>
</feature>
<feature type="transmembrane region" description="Helical" evidence="5">
    <location>
        <begin position="473"/>
        <end position="492"/>
    </location>
</feature>
<dbReference type="RefSeq" id="WP_321170430.1">
    <property type="nucleotide sequence ID" value="NZ_CP126156.1"/>
</dbReference>
<gene>
    <name evidence="5" type="primary">tatC</name>
    <name evidence="6" type="ORF">ACFQRB_02250</name>
</gene>
<evidence type="ECO:0000256" key="4">
    <source>
        <dbReference type="ARBA" id="ARBA00023136"/>
    </source>
</evidence>
<dbReference type="GO" id="GO:0008320">
    <property type="term" value="F:protein transmembrane transporter activity"/>
    <property type="evidence" value="ECO:0007669"/>
    <property type="project" value="UniProtKB-UniRule"/>
</dbReference>
<feature type="transmembrane region" description="Helical" evidence="5">
    <location>
        <begin position="323"/>
        <end position="345"/>
    </location>
</feature>
<feature type="transmembrane region" description="Helical" evidence="5">
    <location>
        <begin position="883"/>
        <end position="903"/>
    </location>
</feature>
<dbReference type="GeneID" id="86192854"/>
<keyword evidence="7" id="KW-1185">Reference proteome</keyword>
<feature type="transmembrane region" description="Helical" evidence="5">
    <location>
        <begin position="84"/>
        <end position="106"/>
    </location>
</feature>
<comment type="caution">
    <text evidence="5">Lacks conserved residue(s) required for the propagation of feature annotation.</text>
</comment>
<feature type="transmembrane region" description="Helical" evidence="5">
    <location>
        <begin position="34"/>
        <end position="53"/>
    </location>
</feature>
<keyword evidence="5" id="KW-1003">Cell membrane</keyword>
<keyword evidence="5" id="KW-0811">Translocation</keyword>
<comment type="similarity">
    <text evidence="5">Belongs to the TatC family.</text>
</comment>
<feature type="transmembrane region" description="Helical" evidence="5">
    <location>
        <begin position="523"/>
        <end position="548"/>
    </location>
</feature>
<evidence type="ECO:0000256" key="1">
    <source>
        <dbReference type="ARBA" id="ARBA00004141"/>
    </source>
</evidence>
<feature type="transmembrane region" description="Helical" evidence="5">
    <location>
        <begin position="773"/>
        <end position="796"/>
    </location>
</feature>
<feature type="transmembrane region" description="Helical" evidence="5">
    <location>
        <begin position="178"/>
        <end position="202"/>
    </location>
</feature>
<evidence type="ECO:0000256" key="3">
    <source>
        <dbReference type="ARBA" id="ARBA00022989"/>
    </source>
</evidence>
<comment type="function">
    <text evidence="5">Part of the twin-arginine translocation (Tat) system that transports large folded proteins containing a characteristic twin-arginine motif in their signal peptide across membranes.</text>
</comment>
<evidence type="ECO:0000256" key="2">
    <source>
        <dbReference type="ARBA" id="ARBA00022692"/>
    </source>
</evidence>